<gene>
    <name evidence="1" type="ORF">GGD57_000252</name>
</gene>
<name>A0A7W6W2S7_9HYPH</name>
<sequence length="38" mass="4140">MFSKSLIMPFGFALLAISGLLFQLAVHALETPVTHLQP</sequence>
<dbReference type="EMBL" id="JACIFY010000001">
    <property type="protein sequence ID" value="MBB4233714.1"/>
    <property type="molecule type" value="Genomic_DNA"/>
</dbReference>
<evidence type="ECO:0000313" key="2">
    <source>
        <dbReference type="Proteomes" id="UP000540909"/>
    </source>
</evidence>
<evidence type="ECO:0000313" key="1">
    <source>
        <dbReference type="EMBL" id="MBB4233714.1"/>
    </source>
</evidence>
<comment type="caution">
    <text evidence="1">The sequence shown here is derived from an EMBL/GenBank/DDBJ whole genome shotgun (WGS) entry which is preliminary data.</text>
</comment>
<proteinExistence type="predicted"/>
<organism evidence="1 2">
    <name type="scientific">Rhizobium esperanzae</name>
    <dbReference type="NCBI Taxonomy" id="1967781"/>
    <lineage>
        <taxon>Bacteria</taxon>
        <taxon>Pseudomonadati</taxon>
        <taxon>Pseudomonadota</taxon>
        <taxon>Alphaproteobacteria</taxon>
        <taxon>Hyphomicrobiales</taxon>
        <taxon>Rhizobiaceae</taxon>
        <taxon>Rhizobium/Agrobacterium group</taxon>
        <taxon>Rhizobium</taxon>
    </lineage>
</organism>
<accession>A0A7W6W2S7</accession>
<protein>
    <submittedName>
        <fullName evidence="1">Uncharacterized protein</fullName>
    </submittedName>
</protein>
<dbReference type="AlphaFoldDB" id="A0A7W6W2S7"/>
<reference evidence="1 2" key="1">
    <citation type="submission" date="2020-08" db="EMBL/GenBank/DDBJ databases">
        <title>Genomic Encyclopedia of Type Strains, Phase IV (KMG-V): Genome sequencing to study the core and pangenomes of soil and plant-associated prokaryotes.</title>
        <authorList>
            <person name="Whitman W."/>
        </authorList>
    </citation>
    <scope>NUCLEOTIDE SEQUENCE [LARGE SCALE GENOMIC DNA]</scope>
    <source>
        <strain evidence="1 2">SEMIA 4089</strain>
    </source>
</reference>
<dbReference type="Proteomes" id="UP000540909">
    <property type="component" value="Unassembled WGS sequence"/>
</dbReference>